<organism evidence="1 2">
    <name type="scientific">Listeria booriae</name>
    <dbReference type="NCBI Taxonomy" id="1552123"/>
    <lineage>
        <taxon>Bacteria</taxon>
        <taxon>Bacillati</taxon>
        <taxon>Bacillota</taxon>
        <taxon>Bacilli</taxon>
        <taxon>Bacillales</taxon>
        <taxon>Listeriaceae</taxon>
        <taxon>Listeria</taxon>
    </lineage>
</organism>
<sequence length="80" mass="9390">MKTHEFKKAVERLKLRVENDERMLVIDEVDTLNWLADVSLDAQYGMRMYFGMAEEIGEEKTHELAKLVIEYATTPIAERE</sequence>
<proteinExistence type="predicted"/>
<evidence type="ECO:0000313" key="1">
    <source>
        <dbReference type="EMBL" id="MBC2242238.1"/>
    </source>
</evidence>
<accession>A0A842F0D6</accession>
<gene>
    <name evidence="1" type="ORF">HCB35_17325</name>
</gene>
<protein>
    <submittedName>
        <fullName evidence="1">Uncharacterized protein</fullName>
    </submittedName>
</protein>
<comment type="caution">
    <text evidence="1">The sequence shown here is derived from an EMBL/GenBank/DDBJ whole genome shotgun (WGS) entry which is preliminary data.</text>
</comment>
<dbReference type="EMBL" id="JAARZA010000011">
    <property type="protein sequence ID" value="MBC2242238.1"/>
    <property type="molecule type" value="Genomic_DNA"/>
</dbReference>
<reference evidence="1 2" key="1">
    <citation type="submission" date="2020-03" db="EMBL/GenBank/DDBJ databases">
        <title>Soil Listeria distribution.</title>
        <authorList>
            <person name="Liao J."/>
            <person name="Wiedmann M."/>
        </authorList>
    </citation>
    <scope>NUCLEOTIDE SEQUENCE [LARGE SCALE GENOMIC DNA]</scope>
    <source>
        <strain evidence="1 2">FSL L7-0149</strain>
    </source>
</reference>
<evidence type="ECO:0000313" key="2">
    <source>
        <dbReference type="Proteomes" id="UP000553016"/>
    </source>
</evidence>
<dbReference type="RefSeq" id="WP_185541787.1">
    <property type="nucleotide sequence ID" value="NZ_JAARZA010000011.1"/>
</dbReference>
<dbReference type="AlphaFoldDB" id="A0A842F0D6"/>
<name>A0A842F0D6_9LIST</name>
<dbReference type="Proteomes" id="UP000553016">
    <property type="component" value="Unassembled WGS sequence"/>
</dbReference>